<evidence type="ECO:0000313" key="4">
    <source>
        <dbReference type="Proteomes" id="UP000178565"/>
    </source>
</evidence>
<evidence type="ECO:0000313" key="3">
    <source>
        <dbReference type="EMBL" id="OGE42385.1"/>
    </source>
</evidence>
<dbReference type="InterPro" id="IPR000056">
    <property type="entry name" value="Ribul_P_3_epim-like"/>
</dbReference>
<proteinExistence type="predicted"/>
<protein>
    <recommendedName>
        <fullName evidence="5">Ribulose-phosphate 3-epimerase</fullName>
    </recommendedName>
</protein>
<dbReference type="STRING" id="1797785.A3B45_04225"/>
<accession>A0A1F5KNK9</accession>
<evidence type="ECO:0000256" key="1">
    <source>
        <dbReference type="ARBA" id="ARBA00022723"/>
    </source>
</evidence>
<dbReference type="SUPFAM" id="SSF51366">
    <property type="entry name" value="Ribulose-phoshate binding barrel"/>
    <property type="match status" value="1"/>
</dbReference>
<keyword evidence="2" id="KW-0413">Isomerase</keyword>
<dbReference type="Gene3D" id="3.20.20.70">
    <property type="entry name" value="Aldolase class I"/>
    <property type="match status" value="1"/>
</dbReference>
<dbReference type="InterPro" id="IPR013785">
    <property type="entry name" value="Aldolase_TIM"/>
</dbReference>
<dbReference type="GO" id="GO:0005975">
    <property type="term" value="P:carbohydrate metabolic process"/>
    <property type="evidence" value="ECO:0007669"/>
    <property type="project" value="InterPro"/>
</dbReference>
<evidence type="ECO:0000256" key="2">
    <source>
        <dbReference type="ARBA" id="ARBA00023235"/>
    </source>
</evidence>
<comment type="caution">
    <text evidence="3">The sequence shown here is derived from an EMBL/GenBank/DDBJ whole genome shotgun (WGS) entry which is preliminary data.</text>
</comment>
<dbReference type="InterPro" id="IPR011060">
    <property type="entry name" value="RibuloseP-bd_barrel"/>
</dbReference>
<organism evidence="3 4">
    <name type="scientific">Candidatus Daviesbacteria bacterium RIFCSPLOWO2_01_FULL_39_12</name>
    <dbReference type="NCBI Taxonomy" id="1797785"/>
    <lineage>
        <taxon>Bacteria</taxon>
        <taxon>Candidatus Daviesiibacteriota</taxon>
    </lineage>
</organism>
<gene>
    <name evidence="3" type="ORF">A3B45_04225</name>
</gene>
<dbReference type="Pfam" id="PF00834">
    <property type="entry name" value="Ribul_P_3_epim"/>
    <property type="match status" value="1"/>
</dbReference>
<dbReference type="Proteomes" id="UP000178565">
    <property type="component" value="Unassembled WGS sequence"/>
</dbReference>
<sequence length="215" mass="24206">MVQIIPAVLRKTEEQYVDDMNRLSSCEGLKDGWVHIDLADNKFVQNETIGPETVKKFPTNFRKEAHLMVSHPKDWIGKLVEADFDRIIFHIESADDTEEVIGYIKSKGLSAGLAIKMDTPIEKLQPFVDKIEVILVMSIIPGFQGQQFIPASLEKIKQIKSKGWPIQIGVDGAVRDQNVKQLVEAGVENLTVGSFLLKGNIEENLEKLWETIHGQ</sequence>
<dbReference type="EMBL" id="MFDM01000026">
    <property type="protein sequence ID" value="OGE42385.1"/>
    <property type="molecule type" value="Genomic_DNA"/>
</dbReference>
<dbReference type="GO" id="GO:0016857">
    <property type="term" value="F:racemase and epimerase activity, acting on carbohydrates and derivatives"/>
    <property type="evidence" value="ECO:0007669"/>
    <property type="project" value="InterPro"/>
</dbReference>
<dbReference type="GO" id="GO:0046872">
    <property type="term" value="F:metal ion binding"/>
    <property type="evidence" value="ECO:0007669"/>
    <property type="project" value="UniProtKB-KW"/>
</dbReference>
<dbReference type="PROSITE" id="PS01085">
    <property type="entry name" value="RIBUL_P_3_EPIMER_1"/>
    <property type="match status" value="1"/>
</dbReference>
<reference evidence="3 4" key="1">
    <citation type="journal article" date="2016" name="Nat. Commun.">
        <title>Thousands of microbial genomes shed light on interconnected biogeochemical processes in an aquifer system.</title>
        <authorList>
            <person name="Anantharaman K."/>
            <person name="Brown C.T."/>
            <person name="Hug L.A."/>
            <person name="Sharon I."/>
            <person name="Castelle C.J."/>
            <person name="Probst A.J."/>
            <person name="Thomas B.C."/>
            <person name="Singh A."/>
            <person name="Wilkins M.J."/>
            <person name="Karaoz U."/>
            <person name="Brodie E.L."/>
            <person name="Williams K.H."/>
            <person name="Hubbard S.S."/>
            <person name="Banfield J.F."/>
        </authorList>
    </citation>
    <scope>NUCLEOTIDE SEQUENCE [LARGE SCALE GENOMIC DNA]</scope>
</reference>
<dbReference type="AlphaFoldDB" id="A0A1F5KNK9"/>
<evidence type="ECO:0008006" key="5">
    <source>
        <dbReference type="Google" id="ProtNLM"/>
    </source>
</evidence>
<dbReference type="PANTHER" id="PTHR11749">
    <property type="entry name" value="RIBULOSE-5-PHOSPHATE-3-EPIMERASE"/>
    <property type="match status" value="1"/>
</dbReference>
<dbReference type="NCBIfam" id="NF004076">
    <property type="entry name" value="PRK05581.1-4"/>
    <property type="match status" value="1"/>
</dbReference>
<keyword evidence="1" id="KW-0479">Metal-binding</keyword>
<name>A0A1F5KNK9_9BACT</name>
<dbReference type="CDD" id="cd00429">
    <property type="entry name" value="RPE"/>
    <property type="match status" value="1"/>
</dbReference>